<dbReference type="EMBL" id="JACHXF010000015">
    <property type="protein sequence ID" value="MBB3098507.1"/>
    <property type="molecule type" value="Genomic_DNA"/>
</dbReference>
<keyword evidence="2" id="KW-1185">Reference proteome</keyword>
<reference evidence="1 2" key="1">
    <citation type="submission" date="2020-08" db="EMBL/GenBank/DDBJ databases">
        <title>Genomic Encyclopedia of Type Strains, Phase III (KMG-III): the genomes of soil and plant-associated and newly described type strains.</title>
        <authorList>
            <person name="Whitman W."/>
        </authorList>
    </citation>
    <scope>NUCLEOTIDE SEQUENCE [LARGE SCALE GENOMIC DNA]</scope>
    <source>
        <strain evidence="1 2">CECT 3287</strain>
    </source>
</reference>
<organism evidence="1 2">
    <name type="scientific">Actinoplanes campanulatus</name>
    <dbReference type="NCBI Taxonomy" id="113559"/>
    <lineage>
        <taxon>Bacteria</taxon>
        <taxon>Bacillati</taxon>
        <taxon>Actinomycetota</taxon>
        <taxon>Actinomycetes</taxon>
        <taxon>Micromonosporales</taxon>
        <taxon>Micromonosporaceae</taxon>
        <taxon>Actinoplanes</taxon>
    </lineage>
</organism>
<dbReference type="AlphaFoldDB" id="A0A7W5ALL2"/>
<accession>A0A7W5ALL2</accession>
<name>A0A7W5ALL2_9ACTN</name>
<gene>
    <name evidence="1" type="ORF">FHR83_006206</name>
</gene>
<evidence type="ECO:0000313" key="2">
    <source>
        <dbReference type="Proteomes" id="UP000590749"/>
    </source>
</evidence>
<proteinExistence type="predicted"/>
<dbReference type="Proteomes" id="UP000590749">
    <property type="component" value="Unassembled WGS sequence"/>
</dbReference>
<sequence>MKRDGVESRVRIALRNLIVDEYSLFVPHHGKRPVSELTASAHLARLLVPQFSRSWDVDCEYNRAGLDEIKRDSAGAGRRPDVIVHRRTGEGSRHNLLILELKITSGRGGGSEESVQDLLTKLGYRHGLFLHLNWQEPKAEQEPLLNPEWRWFGESADSSRQPVYQHGTLAAILAEARLNWAERRRFLDVPNG</sequence>
<comment type="caution">
    <text evidence="1">The sequence shown here is derived from an EMBL/GenBank/DDBJ whole genome shotgun (WGS) entry which is preliminary data.</text>
</comment>
<evidence type="ECO:0000313" key="1">
    <source>
        <dbReference type="EMBL" id="MBB3098507.1"/>
    </source>
</evidence>
<dbReference type="RefSeq" id="WP_183224590.1">
    <property type="nucleotide sequence ID" value="NZ_BMPW01000017.1"/>
</dbReference>
<protein>
    <submittedName>
        <fullName evidence="1">Uncharacterized protein</fullName>
    </submittedName>
</protein>